<dbReference type="AlphaFoldDB" id="T0RXQ8"/>
<dbReference type="EMBL" id="JH767152">
    <property type="protein sequence ID" value="EQC35127.1"/>
    <property type="molecule type" value="Genomic_DNA"/>
</dbReference>
<keyword evidence="2" id="KW-1185">Reference proteome</keyword>
<organism evidence="1 2">
    <name type="scientific">Saprolegnia diclina (strain VS20)</name>
    <dbReference type="NCBI Taxonomy" id="1156394"/>
    <lineage>
        <taxon>Eukaryota</taxon>
        <taxon>Sar</taxon>
        <taxon>Stramenopiles</taxon>
        <taxon>Oomycota</taxon>
        <taxon>Saprolegniomycetes</taxon>
        <taxon>Saprolegniales</taxon>
        <taxon>Saprolegniaceae</taxon>
        <taxon>Saprolegnia</taxon>
    </lineage>
</organism>
<gene>
    <name evidence="1" type="ORF">SDRG_07360</name>
</gene>
<dbReference type="RefSeq" id="XP_008611411.1">
    <property type="nucleotide sequence ID" value="XM_008613189.1"/>
</dbReference>
<sequence>MPRMPNLACRIRPSREGCRSMQALRSVVRPRLIARTFSSSSAPPTFDIQSFGSSFERAYEDRDRFYRWDEDELFKPDMSFVKKAMSFALLHHAFPSSGLDMPDFIDGAQVALDLVLHTIYTPEFQTYVRDTSVTSPPVELLKSVMSPECFDALVADYKRTPVRPNTTVELQQLDVHSGQFSRLLLDGQQMKLMLSVLYHTTEHLATTEAGAATTTEARDSYCQWTFATSIADPDKIEWELIDMFDDDI</sequence>
<dbReference type="InParanoid" id="T0RXQ8"/>
<dbReference type="OrthoDB" id="58190at2759"/>
<evidence type="ECO:0008006" key="3">
    <source>
        <dbReference type="Google" id="ProtNLM"/>
    </source>
</evidence>
<dbReference type="GeneID" id="19948087"/>
<accession>T0RXQ8</accession>
<dbReference type="OMA" id="KIEWELI"/>
<evidence type="ECO:0000313" key="2">
    <source>
        <dbReference type="Proteomes" id="UP000030762"/>
    </source>
</evidence>
<evidence type="ECO:0000313" key="1">
    <source>
        <dbReference type="EMBL" id="EQC35127.1"/>
    </source>
</evidence>
<reference evidence="1 2" key="1">
    <citation type="submission" date="2012-04" db="EMBL/GenBank/DDBJ databases">
        <title>The Genome Sequence of Saprolegnia declina VS20.</title>
        <authorList>
            <consortium name="The Broad Institute Genome Sequencing Platform"/>
            <person name="Russ C."/>
            <person name="Nusbaum C."/>
            <person name="Tyler B."/>
            <person name="van West P."/>
            <person name="Dieguez-Uribeondo J."/>
            <person name="de Bruijn I."/>
            <person name="Tripathy S."/>
            <person name="Jiang R."/>
            <person name="Young S.K."/>
            <person name="Zeng Q."/>
            <person name="Gargeya S."/>
            <person name="Fitzgerald M."/>
            <person name="Haas B."/>
            <person name="Abouelleil A."/>
            <person name="Alvarado L."/>
            <person name="Arachchi H.M."/>
            <person name="Berlin A."/>
            <person name="Chapman S.B."/>
            <person name="Goldberg J."/>
            <person name="Griggs A."/>
            <person name="Gujja S."/>
            <person name="Hansen M."/>
            <person name="Howarth C."/>
            <person name="Imamovic A."/>
            <person name="Larimer J."/>
            <person name="McCowen C."/>
            <person name="Montmayeur A."/>
            <person name="Murphy C."/>
            <person name="Neiman D."/>
            <person name="Pearson M."/>
            <person name="Priest M."/>
            <person name="Roberts A."/>
            <person name="Saif S."/>
            <person name="Shea T."/>
            <person name="Sisk P."/>
            <person name="Sykes S."/>
            <person name="Wortman J."/>
            <person name="Nusbaum C."/>
            <person name="Birren B."/>
        </authorList>
    </citation>
    <scope>NUCLEOTIDE SEQUENCE [LARGE SCALE GENOMIC DNA]</scope>
    <source>
        <strain evidence="1 2">VS20</strain>
    </source>
</reference>
<dbReference type="VEuPathDB" id="FungiDB:SDRG_07360"/>
<name>T0RXQ8_SAPDV</name>
<dbReference type="Proteomes" id="UP000030762">
    <property type="component" value="Unassembled WGS sequence"/>
</dbReference>
<protein>
    <recommendedName>
        <fullName evidence="3">Tim44-like domain-containing protein</fullName>
    </recommendedName>
</protein>
<proteinExistence type="predicted"/>